<gene>
    <name evidence="1" type="ORF">PXEA_LOCUS14584</name>
</gene>
<evidence type="ECO:0000313" key="1">
    <source>
        <dbReference type="EMBL" id="VEL21144.1"/>
    </source>
</evidence>
<sequence>MAVCLAPFLPVHSVPTARRTTGCDRVFALSFLRQTHSANRDPSESADLSTVFDWGGIAGGVLAGLVSDRTQA</sequence>
<proteinExistence type="predicted"/>
<dbReference type="Proteomes" id="UP000784294">
    <property type="component" value="Unassembled WGS sequence"/>
</dbReference>
<dbReference type="EMBL" id="CAAALY010049819">
    <property type="protein sequence ID" value="VEL21144.1"/>
    <property type="molecule type" value="Genomic_DNA"/>
</dbReference>
<organism evidence="1 2">
    <name type="scientific">Protopolystoma xenopodis</name>
    <dbReference type="NCBI Taxonomy" id="117903"/>
    <lineage>
        <taxon>Eukaryota</taxon>
        <taxon>Metazoa</taxon>
        <taxon>Spiralia</taxon>
        <taxon>Lophotrochozoa</taxon>
        <taxon>Platyhelminthes</taxon>
        <taxon>Monogenea</taxon>
        <taxon>Polyopisthocotylea</taxon>
        <taxon>Polystomatidea</taxon>
        <taxon>Polystomatidae</taxon>
        <taxon>Protopolystoma</taxon>
    </lineage>
</organism>
<keyword evidence="2" id="KW-1185">Reference proteome</keyword>
<protein>
    <submittedName>
        <fullName evidence="1">Uncharacterized protein</fullName>
    </submittedName>
</protein>
<feature type="non-terminal residue" evidence="1">
    <location>
        <position position="1"/>
    </location>
</feature>
<comment type="caution">
    <text evidence="1">The sequence shown here is derived from an EMBL/GenBank/DDBJ whole genome shotgun (WGS) entry which is preliminary data.</text>
</comment>
<evidence type="ECO:0000313" key="2">
    <source>
        <dbReference type="Proteomes" id="UP000784294"/>
    </source>
</evidence>
<reference evidence="1" key="1">
    <citation type="submission" date="2018-11" db="EMBL/GenBank/DDBJ databases">
        <authorList>
            <consortium name="Pathogen Informatics"/>
        </authorList>
    </citation>
    <scope>NUCLEOTIDE SEQUENCE</scope>
</reference>
<dbReference type="AlphaFoldDB" id="A0A3S5CH94"/>
<dbReference type="InterPro" id="IPR036259">
    <property type="entry name" value="MFS_trans_sf"/>
</dbReference>
<name>A0A3S5CH94_9PLAT</name>
<accession>A0A3S5CH94</accession>
<dbReference type="Gene3D" id="1.20.1250.20">
    <property type="entry name" value="MFS general substrate transporter like domains"/>
    <property type="match status" value="1"/>
</dbReference>